<dbReference type="Proteomes" id="UP000494119">
    <property type="component" value="Unassembled WGS sequence"/>
</dbReference>
<gene>
    <name evidence="1" type="ORF">LMG28688_01042</name>
</gene>
<protein>
    <submittedName>
        <fullName evidence="1">Uncharacterized protein</fullName>
    </submittedName>
</protein>
<proteinExistence type="predicted"/>
<evidence type="ECO:0000313" key="2">
    <source>
        <dbReference type="Proteomes" id="UP000494119"/>
    </source>
</evidence>
<reference evidence="1 2" key="1">
    <citation type="submission" date="2020-04" db="EMBL/GenBank/DDBJ databases">
        <authorList>
            <person name="De Canck E."/>
        </authorList>
    </citation>
    <scope>NUCLEOTIDE SEQUENCE [LARGE SCALE GENOMIC DNA]</scope>
    <source>
        <strain evidence="1 2">LMG 28688</strain>
    </source>
</reference>
<organism evidence="1 2">
    <name type="scientific">Paraburkholderia caffeinitolerans</name>
    <dbReference type="NCBI Taxonomy" id="1723730"/>
    <lineage>
        <taxon>Bacteria</taxon>
        <taxon>Pseudomonadati</taxon>
        <taxon>Pseudomonadota</taxon>
        <taxon>Betaproteobacteria</taxon>
        <taxon>Burkholderiales</taxon>
        <taxon>Burkholderiaceae</taxon>
        <taxon>Paraburkholderia</taxon>
    </lineage>
</organism>
<sequence length="88" mass="9849">MPPVVCVWITAGLAFSHKPFSDVGIISKVRPRRSVDQGGERWVIRGMGEGRESGVLECGFAHHPLQALIIDRNKTKYATNYLTYNSVY</sequence>
<dbReference type="EMBL" id="CADIKL010000004">
    <property type="protein sequence ID" value="CAB3780467.1"/>
    <property type="molecule type" value="Genomic_DNA"/>
</dbReference>
<accession>A0A6J5FLA2</accession>
<evidence type="ECO:0000313" key="1">
    <source>
        <dbReference type="EMBL" id="CAB3780467.1"/>
    </source>
</evidence>
<keyword evidence="2" id="KW-1185">Reference proteome</keyword>
<dbReference type="AlphaFoldDB" id="A0A6J5FLA2"/>
<name>A0A6J5FLA2_9BURK</name>